<dbReference type="WBParaSite" id="ALUE_0002130701-mRNA-1">
    <property type="protein sequence ID" value="ALUE_0002130701-mRNA-1"/>
    <property type="gene ID" value="ALUE_0002130701"/>
</dbReference>
<protein>
    <submittedName>
        <fullName evidence="3">Uncharacterized protein</fullName>
    </submittedName>
</protein>
<evidence type="ECO:0000256" key="1">
    <source>
        <dbReference type="SAM" id="MobiDB-lite"/>
    </source>
</evidence>
<dbReference type="Proteomes" id="UP000036681">
    <property type="component" value="Unplaced"/>
</dbReference>
<feature type="compositionally biased region" description="Basic and acidic residues" evidence="1">
    <location>
        <begin position="7"/>
        <end position="16"/>
    </location>
</feature>
<sequence length="130" mass="14346">MPFPMKGKREEGKGTEQEQFSFSLQKCPTKLPESPRQWANNTMQPYRDGESASNAESSISPFLAFYVDELINRSLSTSHSKDSALICSSAKTHNAAIHNTVIYSSCPLLKNLGAVCACYMRNSKESSSSE</sequence>
<organism evidence="2 3">
    <name type="scientific">Ascaris lumbricoides</name>
    <name type="common">Giant roundworm</name>
    <dbReference type="NCBI Taxonomy" id="6252"/>
    <lineage>
        <taxon>Eukaryota</taxon>
        <taxon>Metazoa</taxon>
        <taxon>Ecdysozoa</taxon>
        <taxon>Nematoda</taxon>
        <taxon>Chromadorea</taxon>
        <taxon>Rhabditida</taxon>
        <taxon>Spirurina</taxon>
        <taxon>Ascaridomorpha</taxon>
        <taxon>Ascaridoidea</taxon>
        <taxon>Ascarididae</taxon>
        <taxon>Ascaris</taxon>
    </lineage>
</organism>
<dbReference type="AlphaFoldDB" id="A0A0M3IRC9"/>
<accession>A0A0M3IRC9</accession>
<evidence type="ECO:0000313" key="2">
    <source>
        <dbReference type="Proteomes" id="UP000036681"/>
    </source>
</evidence>
<evidence type="ECO:0000313" key="3">
    <source>
        <dbReference type="WBParaSite" id="ALUE_0002130701-mRNA-1"/>
    </source>
</evidence>
<keyword evidence="2" id="KW-1185">Reference proteome</keyword>
<reference evidence="3" key="1">
    <citation type="submission" date="2017-02" db="UniProtKB">
        <authorList>
            <consortium name="WormBaseParasite"/>
        </authorList>
    </citation>
    <scope>IDENTIFICATION</scope>
</reference>
<proteinExistence type="predicted"/>
<feature type="compositionally biased region" description="Polar residues" evidence="1">
    <location>
        <begin position="17"/>
        <end position="26"/>
    </location>
</feature>
<name>A0A0M3IRC9_ASCLU</name>
<feature type="region of interest" description="Disordered" evidence="1">
    <location>
        <begin position="1"/>
        <end position="54"/>
    </location>
</feature>